<dbReference type="PANTHER" id="PTHR24104">
    <property type="entry name" value="E3 UBIQUITIN-PROTEIN LIGASE NHLRC1-RELATED"/>
    <property type="match status" value="1"/>
</dbReference>
<comment type="caution">
    <text evidence="3">The sequence shown here is derived from an EMBL/GenBank/DDBJ whole genome shotgun (WGS) entry which is preliminary data.</text>
</comment>
<evidence type="ECO:0000313" key="3">
    <source>
        <dbReference type="EMBL" id="MBD1545337.1"/>
    </source>
</evidence>
<keyword evidence="2" id="KW-0732">Signal</keyword>
<feature type="signal peptide" evidence="2">
    <location>
        <begin position="1"/>
        <end position="22"/>
    </location>
</feature>
<dbReference type="EMBL" id="JABFCZ010000003">
    <property type="protein sequence ID" value="MBD1545337.1"/>
    <property type="molecule type" value="Genomic_DNA"/>
</dbReference>
<name>A0A926NQ69_9HYPH</name>
<dbReference type="InterPro" id="IPR011042">
    <property type="entry name" value="6-blade_b-propeller_TolB-like"/>
</dbReference>
<evidence type="ECO:0000256" key="1">
    <source>
        <dbReference type="ARBA" id="ARBA00022737"/>
    </source>
</evidence>
<reference evidence="3" key="1">
    <citation type="submission" date="2020-05" db="EMBL/GenBank/DDBJ databases">
        <title>Identification of trans-AT polyketide cluster in two marine bacteria, producers of a novel glutaramide-containing polyketide sesbanimide D and analogs.</title>
        <authorList>
            <person name="Kacar D."/>
            <person name="Rodriguez P."/>
            <person name="Canedo L."/>
            <person name="Gonzalez E."/>
            <person name="Galan B."/>
            <person name="De La Calle F."/>
            <person name="Garcia J.L."/>
        </authorList>
    </citation>
    <scope>NUCLEOTIDE SEQUENCE</scope>
    <source>
        <strain evidence="3">PHM038</strain>
    </source>
</reference>
<accession>A0A926NQ69</accession>
<sequence>MRLSTCLVFLLLGLGLAKAATAGDRPRPFAAFDMAGPSILHDPFDLAFGPDGRLYVADKRGDRIAVLDPETLNLVESVASGQVPDVHDISFGKNGDAAVAATGLGAVLIFDRLEGEKPQAFDFLPASSTEGVLAHSNGRIYATTGATGRLVAFQDGEEIGSVGGLFGTHDVAEAPDGSIWVACTRNRRLVRYSPDLKELQVLDQPKFGFRAPRYLDIDPRGRLVVADSDAQRVLLIDPDGPDGGTLLGVLGDGSPGAGANKFANPEGVAIRGNDYYISDSGNNRVVRYTIVTN</sequence>
<dbReference type="PANTHER" id="PTHR24104:SF25">
    <property type="entry name" value="PROTEIN LIN-41"/>
    <property type="match status" value="1"/>
</dbReference>
<proteinExistence type="predicted"/>
<protein>
    <recommendedName>
        <fullName evidence="5">NHL repeat-containing protein</fullName>
    </recommendedName>
</protein>
<keyword evidence="1" id="KW-0677">Repeat</keyword>
<dbReference type="Gene3D" id="2.120.10.30">
    <property type="entry name" value="TolB, C-terminal domain"/>
    <property type="match status" value="1"/>
</dbReference>
<evidence type="ECO:0000313" key="4">
    <source>
        <dbReference type="Proteomes" id="UP000598467"/>
    </source>
</evidence>
<dbReference type="CDD" id="cd05819">
    <property type="entry name" value="NHL"/>
    <property type="match status" value="1"/>
</dbReference>
<dbReference type="Pfam" id="PF01436">
    <property type="entry name" value="NHL"/>
    <property type="match status" value="1"/>
</dbReference>
<gene>
    <name evidence="3" type="ORF">HK439_03620</name>
</gene>
<dbReference type="GO" id="GO:0008270">
    <property type="term" value="F:zinc ion binding"/>
    <property type="evidence" value="ECO:0007669"/>
    <property type="project" value="UniProtKB-KW"/>
</dbReference>
<dbReference type="Proteomes" id="UP000598467">
    <property type="component" value="Unassembled WGS sequence"/>
</dbReference>
<dbReference type="SUPFAM" id="SSF101898">
    <property type="entry name" value="NHL repeat"/>
    <property type="match status" value="1"/>
</dbReference>
<dbReference type="InterPro" id="IPR001258">
    <property type="entry name" value="NHL_repeat"/>
</dbReference>
<feature type="chain" id="PRO_5037298396" description="NHL repeat-containing protein" evidence="2">
    <location>
        <begin position="23"/>
        <end position="293"/>
    </location>
</feature>
<evidence type="ECO:0000256" key="2">
    <source>
        <dbReference type="SAM" id="SignalP"/>
    </source>
</evidence>
<dbReference type="RefSeq" id="WP_190289998.1">
    <property type="nucleotide sequence ID" value="NZ_JABFCZ010000003.1"/>
</dbReference>
<organism evidence="3 4">
    <name type="scientific">Roseibium aggregatum</name>
    <dbReference type="NCBI Taxonomy" id="187304"/>
    <lineage>
        <taxon>Bacteria</taxon>
        <taxon>Pseudomonadati</taxon>
        <taxon>Pseudomonadota</taxon>
        <taxon>Alphaproteobacteria</taxon>
        <taxon>Hyphomicrobiales</taxon>
        <taxon>Stappiaceae</taxon>
        <taxon>Roseibium</taxon>
    </lineage>
</organism>
<evidence type="ECO:0008006" key="5">
    <source>
        <dbReference type="Google" id="ProtNLM"/>
    </source>
</evidence>
<dbReference type="AlphaFoldDB" id="A0A926NQ69"/>
<dbReference type="InterPro" id="IPR050952">
    <property type="entry name" value="TRIM-NHL_E3_ligases"/>
</dbReference>